<gene>
    <name evidence="1" type="ORF">CC78DRAFT_252896</name>
</gene>
<dbReference type="EMBL" id="ML986619">
    <property type="protein sequence ID" value="KAF2264043.1"/>
    <property type="molecule type" value="Genomic_DNA"/>
</dbReference>
<keyword evidence="2" id="KW-1185">Reference proteome</keyword>
<sequence length="198" mass="21537">MGTRKQLLASRHCYDTDHDLVRSGGACTFNLMRFHYPAVIAQLSAGIWDFVAHPSLDLYLGRRAGSFPETPLTWTHLARMGPGCLPMYRLGAATKKMTAHLVISRLPAHETTSINLSHSLPDATRWVQHFSSVGISEPGGRISRRRAMSTRMVTDPIFSCCGVGLGMVRVLGPAGVAGPVASAHTTIPRPCQRIYSLA</sequence>
<evidence type="ECO:0000313" key="1">
    <source>
        <dbReference type="EMBL" id="KAF2264043.1"/>
    </source>
</evidence>
<reference evidence="2" key="1">
    <citation type="journal article" date="2020" name="Stud. Mycol.">
        <title>101 Dothideomycetes genomes: A test case for predicting lifestyles and emergence of pathogens.</title>
        <authorList>
            <person name="Haridas S."/>
            <person name="Albert R."/>
            <person name="Binder M."/>
            <person name="Bloem J."/>
            <person name="LaButti K."/>
            <person name="Salamov A."/>
            <person name="Andreopoulos B."/>
            <person name="Baker S."/>
            <person name="Barry K."/>
            <person name="Bills G."/>
            <person name="Bluhm B."/>
            <person name="Cannon C."/>
            <person name="Castanera R."/>
            <person name="Culley D."/>
            <person name="Daum C."/>
            <person name="Ezra D."/>
            <person name="Gonzalez J."/>
            <person name="Henrissat B."/>
            <person name="Kuo A."/>
            <person name="Liang C."/>
            <person name="Lipzen A."/>
            <person name="Lutzoni F."/>
            <person name="Magnuson J."/>
            <person name="Mondo S."/>
            <person name="Nolan M."/>
            <person name="Ohm R."/>
            <person name="Pangilinan J."/>
            <person name="Park H.-J."/>
            <person name="Ramirez L."/>
            <person name="Alfaro M."/>
            <person name="Sun H."/>
            <person name="Tritt A."/>
            <person name="Yoshinaga Y."/>
            <person name="Zwiers L.-H."/>
            <person name="Turgeon B."/>
            <person name="Goodwin S."/>
            <person name="Spatafora J."/>
            <person name="Crous P."/>
            <person name="Grigoriev I."/>
        </authorList>
    </citation>
    <scope>NUCLEOTIDE SEQUENCE [LARGE SCALE GENOMIC DNA]</scope>
    <source>
        <strain evidence="2">CBS 304.66</strain>
    </source>
</reference>
<dbReference type="AlphaFoldDB" id="A0A9P4N3X3"/>
<organism evidence="1 2">
    <name type="scientific">Lojkania enalia</name>
    <dbReference type="NCBI Taxonomy" id="147567"/>
    <lineage>
        <taxon>Eukaryota</taxon>
        <taxon>Fungi</taxon>
        <taxon>Dikarya</taxon>
        <taxon>Ascomycota</taxon>
        <taxon>Pezizomycotina</taxon>
        <taxon>Dothideomycetes</taxon>
        <taxon>Pleosporomycetidae</taxon>
        <taxon>Pleosporales</taxon>
        <taxon>Pleosporales incertae sedis</taxon>
        <taxon>Lojkania</taxon>
    </lineage>
</organism>
<proteinExistence type="predicted"/>
<accession>A0A9P4N3X3</accession>
<dbReference type="Proteomes" id="UP000800093">
    <property type="component" value="Unassembled WGS sequence"/>
</dbReference>
<name>A0A9P4N3X3_9PLEO</name>
<evidence type="ECO:0000313" key="2">
    <source>
        <dbReference type="Proteomes" id="UP000800093"/>
    </source>
</evidence>
<comment type="caution">
    <text evidence="1">The sequence shown here is derived from an EMBL/GenBank/DDBJ whole genome shotgun (WGS) entry which is preliminary data.</text>
</comment>
<protein>
    <submittedName>
        <fullName evidence="1">Uncharacterized protein</fullName>
    </submittedName>
</protein>